<name>A0AA36EA16_LACSI</name>
<sequence>MPIINRSPVPKKLTFENSEFPSFDLQITQLMNDAETGDNYEGNDEDGELEGNEEHILYEKGKKGQNVNEGRKRKVTNPDIFRSPFVNRVIDLNEKVSTEQEIMAEIMFRCVAHKDPMEMRFETESGDIMDRVHFEGMRPNHKIHPFVIDCWTVVLNFEEENLRNKKSPPHVFFNTQIMTETLLDSSIPFVERFRLFDEALNNYLYDIKRKVDFNSINLQMYFSKFLDNNRRDKYMGEKEEKWDVELGEESVRTSKKIAKLRTFYVAKLANHQINKQRKLNVAEALEFSNLIRKLGVCW</sequence>
<reference evidence="1" key="1">
    <citation type="submission" date="2023-04" db="EMBL/GenBank/DDBJ databases">
        <authorList>
            <person name="Vijverberg K."/>
            <person name="Xiong W."/>
            <person name="Schranz E."/>
        </authorList>
    </citation>
    <scope>NUCLEOTIDE SEQUENCE</scope>
</reference>
<dbReference type="Proteomes" id="UP001177003">
    <property type="component" value="Chromosome 5"/>
</dbReference>
<accession>A0AA36EA16</accession>
<keyword evidence="2" id="KW-1185">Reference proteome</keyword>
<dbReference type="EMBL" id="OX465081">
    <property type="protein sequence ID" value="CAI9288208.1"/>
    <property type="molecule type" value="Genomic_DNA"/>
</dbReference>
<proteinExistence type="predicted"/>
<evidence type="ECO:0000313" key="2">
    <source>
        <dbReference type="Proteomes" id="UP001177003"/>
    </source>
</evidence>
<organism evidence="1 2">
    <name type="scientific">Lactuca saligna</name>
    <name type="common">Willowleaf lettuce</name>
    <dbReference type="NCBI Taxonomy" id="75948"/>
    <lineage>
        <taxon>Eukaryota</taxon>
        <taxon>Viridiplantae</taxon>
        <taxon>Streptophyta</taxon>
        <taxon>Embryophyta</taxon>
        <taxon>Tracheophyta</taxon>
        <taxon>Spermatophyta</taxon>
        <taxon>Magnoliopsida</taxon>
        <taxon>eudicotyledons</taxon>
        <taxon>Gunneridae</taxon>
        <taxon>Pentapetalae</taxon>
        <taxon>asterids</taxon>
        <taxon>campanulids</taxon>
        <taxon>Asterales</taxon>
        <taxon>Asteraceae</taxon>
        <taxon>Cichorioideae</taxon>
        <taxon>Cichorieae</taxon>
        <taxon>Lactucinae</taxon>
        <taxon>Lactuca</taxon>
    </lineage>
</organism>
<gene>
    <name evidence="1" type="ORF">LSALG_LOCUS27528</name>
</gene>
<dbReference type="AlphaFoldDB" id="A0AA36EA16"/>
<protein>
    <submittedName>
        <fullName evidence="1">Uncharacterized protein</fullName>
    </submittedName>
</protein>
<evidence type="ECO:0000313" key="1">
    <source>
        <dbReference type="EMBL" id="CAI9288208.1"/>
    </source>
</evidence>